<evidence type="ECO:0000256" key="1">
    <source>
        <dbReference type="SAM" id="MobiDB-lite"/>
    </source>
</evidence>
<reference evidence="2" key="2">
    <citation type="submission" date="2020-06" db="EMBL/GenBank/DDBJ databases">
        <authorList>
            <person name="Sheffer M."/>
        </authorList>
    </citation>
    <scope>NUCLEOTIDE SEQUENCE</scope>
</reference>
<sequence length="228" mass="26097">MSKRPGEPDDGAGAKRIHFADESIHGPEHLRLVRRLEEMERQNRALKKEIGEKDALLEQYQEADKAIQAPPQIPEPSPEPPQSPPEPTQSPPEPPQSPPEPPQSPPDAPQRRVPNSRRAGAEPPFKPYKNKKRRNNPLKLDDIRDPDAPRITVAVFRRVMAQFVGDRSYPYFEVERGLPPLESPDLNDTHSETIRRIFEMAQRVAEYEGRRQLTRHNVLNQSLLTHHV</sequence>
<evidence type="ECO:0000313" key="2">
    <source>
        <dbReference type="EMBL" id="KAF8777368.1"/>
    </source>
</evidence>
<dbReference type="AlphaFoldDB" id="A0A8T0EPG8"/>
<feature type="compositionally biased region" description="Pro residues" evidence="1">
    <location>
        <begin position="71"/>
        <end position="108"/>
    </location>
</feature>
<protein>
    <submittedName>
        <fullName evidence="2">Uncharacterized protein</fullName>
    </submittedName>
</protein>
<reference evidence="2" key="1">
    <citation type="journal article" date="2020" name="bioRxiv">
        <title>Chromosome-level reference genome of the European wasp spider Argiope bruennichi: a resource for studies on range expansion and evolutionary adaptation.</title>
        <authorList>
            <person name="Sheffer M.M."/>
            <person name="Hoppe A."/>
            <person name="Krehenwinkel H."/>
            <person name="Uhl G."/>
            <person name="Kuss A.W."/>
            <person name="Jensen L."/>
            <person name="Jensen C."/>
            <person name="Gillespie R.G."/>
            <person name="Hoff K.J."/>
            <person name="Prost S."/>
        </authorList>
    </citation>
    <scope>NUCLEOTIDE SEQUENCE</scope>
</reference>
<comment type="caution">
    <text evidence="2">The sequence shown here is derived from an EMBL/GenBank/DDBJ whole genome shotgun (WGS) entry which is preliminary data.</text>
</comment>
<dbReference type="Proteomes" id="UP000807504">
    <property type="component" value="Unassembled WGS sequence"/>
</dbReference>
<feature type="compositionally biased region" description="Basic and acidic residues" evidence="1">
    <location>
        <begin position="47"/>
        <end position="56"/>
    </location>
</feature>
<gene>
    <name evidence="2" type="ORF">HNY73_014237</name>
</gene>
<proteinExistence type="predicted"/>
<feature type="region of interest" description="Disordered" evidence="1">
    <location>
        <begin position="47"/>
        <end position="145"/>
    </location>
</feature>
<evidence type="ECO:0000313" key="3">
    <source>
        <dbReference type="Proteomes" id="UP000807504"/>
    </source>
</evidence>
<name>A0A8T0EPG8_ARGBR</name>
<keyword evidence="3" id="KW-1185">Reference proteome</keyword>
<organism evidence="2 3">
    <name type="scientific">Argiope bruennichi</name>
    <name type="common">Wasp spider</name>
    <name type="synonym">Aranea bruennichi</name>
    <dbReference type="NCBI Taxonomy" id="94029"/>
    <lineage>
        <taxon>Eukaryota</taxon>
        <taxon>Metazoa</taxon>
        <taxon>Ecdysozoa</taxon>
        <taxon>Arthropoda</taxon>
        <taxon>Chelicerata</taxon>
        <taxon>Arachnida</taxon>
        <taxon>Araneae</taxon>
        <taxon>Araneomorphae</taxon>
        <taxon>Entelegynae</taxon>
        <taxon>Araneoidea</taxon>
        <taxon>Araneidae</taxon>
        <taxon>Argiope</taxon>
    </lineage>
</organism>
<feature type="compositionally biased region" description="Basic and acidic residues" evidence="1">
    <location>
        <begin position="18"/>
        <end position="29"/>
    </location>
</feature>
<accession>A0A8T0EPG8</accession>
<feature type="region of interest" description="Disordered" evidence="1">
    <location>
        <begin position="1"/>
        <end position="29"/>
    </location>
</feature>
<dbReference type="EMBL" id="JABXBU010002072">
    <property type="protein sequence ID" value="KAF8777368.1"/>
    <property type="molecule type" value="Genomic_DNA"/>
</dbReference>